<protein>
    <recommendedName>
        <fullName evidence="1">Tyrosine specific protein phosphatases domain-containing protein</fullName>
    </recommendedName>
</protein>
<accession>A0AAD4CE89</accession>
<dbReference type="InterPro" id="IPR029021">
    <property type="entry name" value="Prot-tyrosine_phosphatase-like"/>
</dbReference>
<dbReference type="InterPro" id="IPR026893">
    <property type="entry name" value="Tyr/Ser_Pase_IphP-type"/>
</dbReference>
<proteinExistence type="predicted"/>
<feature type="domain" description="Tyrosine specific protein phosphatases" evidence="1">
    <location>
        <begin position="141"/>
        <end position="179"/>
    </location>
</feature>
<evidence type="ECO:0000259" key="1">
    <source>
        <dbReference type="PROSITE" id="PS50056"/>
    </source>
</evidence>
<reference evidence="2" key="2">
    <citation type="submission" date="2020-02" db="EMBL/GenBank/DDBJ databases">
        <authorList>
            <person name="Gilchrist C.L.M."/>
            <person name="Chooi Y.-H."/>
        </authorList>
    </citation>
    <scope>NUCLEOTIDE SEQUENCE</scope>
    <source>
        <strain evidence="2">MST-FP2251</strain>
    </source>
</reference>
<dbReference type="PANTHER" id="PTHR31126:SF1">
    <property type="entry name" value="TYROSINE SPECIFIC PROTEIN PHOSPHATASES DOMAIN-CONTAINING PROTEIN"/>
    <property type="match status" value="1"/>
</dbReference>
<dbReference type="PROSITE" id="PS50056">
    <property type="entry name" value="TYR_PHOSPHATASE_2"/>
    <property type="match status" value="1"/>
</dbReference>
<name>A0AAD4CE89_ASPNN</name>
<organism evidence="2 3">
    <name type="scientific">Aspergillus nanangensis</name>
    <dbReference type="NCBI Taxonomy" id="2582783"/>
    <lineage>
        <taxon>Eukaryota</taxon>
        <taxon>Fungi</taxon>
        <taxon>Dikarya</taxon>
        <taxon>Ascomycota</taxon>
        <taxon>Pezizomycotina</taxon>
        <taxon>Eurotiomycetes</taxon>
        <taxon>Eurotiomycetidae</taxon>
        <taxon>Eurotiales</taxon>
        <taxon>Aspergillaceae</taxon>
        <taxon>Aspergillus</taxon>
        <taxon>Aspergillus subgen. Circumdati</taxon>
    </lineage>
</organism>
<evidence type="ECO:0000313" key="3">
    <source>
        <dbReference type="Proteomes" id="UP001194746"/>
    </source>
</evidence>
<dbReference type="GO" id="GO:0004721">
    <property type="term" value="F:phosphoprotein phosphatase activity"/>
    <property type="evidence" value="ECO:0007669"/>
    <property type="project" value="InterPro"/>
</dbReference>
<dbReference type="Proteomes" id="UP001194746">
    <property type="component" value="Unassembled WGS sequence"/>
</dbReference>
<dbReference type="Pfam" id="PF13350">
    <property type="entry name" value="Y_phosphatase3"/>
    <property type="match status" value="1"/>
</dbReference>
<dbReference type="AlphaFoldDB" id="A0AAD4CE89"/>
<keyword evidence="3" id="KW-1185">Reference proteome</keyword>
<dbReference type="SUPFAM" id="SSF52799">
    <property type="entry name" value="(Phosphotyrosine protein) phosphatases II"/>
    <property type="match status" value="1"/>
</dbReference>
<evidence type="ECO:0000313" key="2">
    <source>
        <dbReference type="EMBL" id="KAF9884854.1"/>
    </source>
</evidence>
<dbReference type="Gene3D" id="3.90.190.10">
    <property type="entry name" value="Protein tyrosine phosphatase superfamily"/>
    <property type="match status" value="1"/>
</dbReference>
<dbReference type="PROSITE" id="PS00383">
    <property type="entry name" value="TYR_PHOSPHATASE_1"/>
    <property type="match status" value="1"/>
</dbReference>
<sequence length="276" mass="30407">MANPKPTQSPLPPPFINVQGISNFRDIGGYDAGPNRTIRSRYIFRCAEPTNATDLGIATIKSLGVNHIFDLRSRPEIEKLQISSPSGQVVDWPGVQRVYCPVFPDESFDPVSLATRYADYSNPNSEGIVRAYRAIMRQGADAYAQIMRHILYSPPAEGSFIFHCTAGKDRTGVFCALLLSLCGVDDETVAREYALTEIGLAGWLDTLVGSIMSQTGASEQDARRMAGASRENMLATLKMVREQYGDAAGYFIRECGLTEADLVCVRERLIVEKLKL</sequence>
<dbReference type="InterPro" id="IPR000387">
    <property type="entry name" value="Tyr_Pase_dom"/>
</dbReference>
<reference evidence="2" key="1">
    <citation type="journal article" date="2019" name="Beilstein J. Org. Chem.">
        <title>Nanangenines: drimane sesquiterpenoids as the dominant metabolite cohort of a novel Australian fungus, Aspergillus nanangensis.</title>
        <authorList>
            <person name="Lacey H.J."/>
            <person name="Gilchrist C.L.M."/>
            <person name="Crombie A."/>
            <person name="Kalaitzis J.A."/>
            <person name="Vuong D."/>
            <person name="Rutledge P.J."/>
            <person name="Turner P."/>
            <person name="Pitt J.I."/>
            <person name="Lacey E."/>
            <person name="Chooi Y.H."/>
            <person name="Piggott A.M."/>
        </authorList>
    </citation>
    <scope>NUCLEOTIDE SEQUENCE</scope>
    <source>
        <strain evidence="2">MST-FP2251</strain>
    </source>
</reference>
<dbReference type="InterPro" id="IPR016130">
    <property type="entry name" value="Tyr_Pase_AS"/>
</dbReference>
<dbReference type="PANTHER" id="PTHR31126">
    <property type="entry name" value="TYROSINE-PROTEIN PHOSPHATASE"/>
    <property type="match status" value="1"/>
</dbReference>
<comment type="caution">
    <text evidence="2">The sequence shown here is derived from an EMBL/GenBank/DDBJ whole genome shotgun (WGS) entry which is preliminary data.</text>
</comment>
<gene>
    <name evidence="2" type="ORF">FE257_001197</name>
</gene>
<dbReference type="EMBL" id="VCAU01000110">
    <property type="protein sequence ID" value="KAF9884854.1"/>
    <property type="molecule type" value="Genomic_DNA"/>
</dbReference>